<evidence type="ECO:0000313" key="2">
    <source>
        <dbReference type="EMBL" id="URF02707.1"/>
    </source>
</evidence>
<dbReference type="PROSITE" id="PS51723">
    <property type="entry name" value="PEPTIDASE_M60"/>
    <property type="match status" value="1"/>
</dbReference>
<feature type="domain" description="Peptidase M60" evidence="1">
    <location>
        <begin position="30"/>
        <end position="330"/>
    </location>
</feature>
<dbReference type="InterPro" id="IPR031161">
    <property type="entry name" value="Peptidase_M60_dom"/>
</dbReference>
<protein>
    <recommendedName>
        <fullName evidence="1">Peptidase M60 domain-containing protein</fullName>
    </recommendedName>
</protein>
<dbReference type="RefSeq" id="WP_250024494.1">
    <property type="nucleotide sequence ID" value="NZ_CP097330.1"/>
</dbReference>
<organism evidence="2 3">
    <name type="scientific">Cupriavidus campinensis</name>
    <dbReference type="NCBI Taxonomy" id="151783"/>
    <lineage>
        <taxon>Bacteria</taxon>
        <taxon>Pseudomonadati</taxon>
        <taxon>Pseudomonadota</taxon>
        <taxon>Betaproteobacteria</taxon>
        <taxon>Burkholderiales</taxon>
        <taxon>Burkholderiaceae</taxon>
        <taxon>Cupriavidus</taxon>
    </lineage>
</organism>
<sequence length="984" mass="107481">MPDIEKVKTLHWLTDPEWFRKAGLEKGVGHDRQHLGVILAAGGELTISQIDMDFTGELTLRLLNNDGRTERVFKFGEMPLTITAQTVSVPFIDTPYPGGGTPPTVWYTCSPTSKTLPVFEAGGAESSFFAKWDQQAAEFALIQSRYVRMLVPQVDKATLRTQPGGLAALTAYYDNVVSTFNALCGVAFDPELATDLNIRNLFFIKADAGGSGGAYYGPLWAASTGVSMAADWFASLRTNWIPLETLGHAYLGTFMAAGSVSFLEVWNKLYAASWQDITLGAEVHTDGWLYQGEAALFSGVIDRITTGTPLQDWSVREKLYFLMLLKYKAGNTAFASFNRQYRTYANALPLPPIAPPVIDMMAEVYAADAGVDVAPFIGMVGARMASVRAVLNMFSDARASYPLYALVSEASLVQAQETLHATSPLQLVDSVELHRTGLRGSVTVQFAIDEFVQIYGEPLFVMEGPREVASLYVVDTGMTFADMPVGAYTLRLPTGKSRKYSIDPYYLIVKEGASTQTLAYAYKQGSAIVTQTFMLLGADNGLYGTIRVDAPTRQITVDLMSNPNTAFMDTVYIGVTIRTADGDPVYQRDFHGNHPAPEHADIPFEIGYRIEVRHEEPSRLRVLPAAPGLIRPQATNDFVITAHGLENPQAMNSPVADLSLRIAEAAALVRERLPIAAAPYATVKDDIYLAVMALPEPERAQAVAEYADVMSLQNAGPGTNIGNNFFVSLKGLGTWTFFTMTIDLVRFEVRFQVNGGKPHSYFANTYAYVSFREPGGQELFSYDFIGNVSSTGMVHTFPLSRYGGEQYYSFKEELGTRYAIENRMQGVTWYGLASMTLDLPGNGVVMTAAASEISETPSVQGNMFSWNLLGNADQPVATLELDLVINALRVTLQAAVPNPGMSAVYISIGVTDRYGDAVYAIAMPGNVLVEADAHTFPLQKGYTVTVFHQDPTRSVLINTETQTRTTVAATAHYQTMARGLRAVA</sequence>
<dbReference type="Pfam" id="PF03272">
    <property type="entry name" value="Mucin_bdg"/>
    <property type="match status" value="3"/>
</dbReference>
<dbReference type="SMART" id="SM01276">
    <property type="entry name" value="M60-like"/>
    <property type="match status" value="1"/>
</dbReference>
<dbReference type="KEGG" id="ccam:M5D45_08980"/>
<dbReference type="EMBL" id="CP097330">
    <property type="protein sequence ID" value="URF02707.1"/>
    <property type="molecule type" value="Genomic_DNA"/>
</dbReference>
<dbReference type="Proteomes" id="UP001056132">
    <property type="component" value="Chromosome 1"/>
</dbReference>
<reference evidence="2" key="1">
    <citation type="journal article" date="2022" name="Microbiol. Resour. Announc.">
        <title>Genome Sequence of Cupriavidus campinensis Strain G5, a Member of a Bacterial Consortium Capable of Polyethylene Degradation.</title>
        <authorList>
            <person name="Schneider B."/>
            <person name="Pfeiffer F."/>
            <person name="Dyall-Smith M."/>
            <person name="Kunte H.J."/>
        </authorList>
    </citation>
    <scope>NUCLEOTIDE SEQUENCE</scope>
    <source>
        <strain evidence="2">G5</strain>
    </source>
</reference>
<proteinExistence type="predicted"/>
<evidence type="ECO:0000313" key="3">
    <source>
        <dbReference type="Proteomes" id="UP001056132"/>
    </source>
</evidence>
<dbReference type="AlphaFoldDB" id="A0AAE9HYH8"/>
<dbReference type="InterPro" id="IPR004954">
    <property type="entry name" value="Mucin-bd"/>
</dbReference>
<accession>A0AAE9HYH8</accession>
<name>A0AAE9HYH8_9BURK</name>
<reference evidence="2" key="2">
    <citation type="submission" date="2022-05" db="EMBL/GenBank/DDBJ databases">
        <authorList>
            <person name="Kunte H.-J."/>
        </authorList>
    </citation>
    <scope>NUCLEOTIDE SEQUENCE</scope>
    <source>
        <strain evidence="2">G5</strain>
    </source>
</reference>
<gene>
    <name evidence="2" type="ORF">M5D45_08980</name>
</gene>
<evidence type="ECO:0000259" key="1">
    <source>
        <dbReference type="PROSITE" id="PS51723"/>
    </source>
</evidence>